<feature type="transmembrane region" description="Helical" evidence="5">
    <location>
        <begin position="454"/>
        <end position="475"/>
    </location>
</feature>
<evidence type="ECO:0000313" key="7">
    <source>
        <dbReference type="EMBL" id="KHN83913.1"/>
    </source>
</evidence>
<dbReference type="InterPro" id="IPR005828">
    <property type="entry name" value="MFS_sugar_transport-like"/>
</dbReference>
<sequence length="525" mass="57977">MKPLAAEIISICIALTSKAHLKMNRMNRRLAFVTLTHATLGSFGDIEATVFNLMSVPLKSFFNESITAHYGEQTAESFSWCFSMVASLSFAGLLVGSFAMGYLMDYVGRKQTAVILRSSLGIISGVCMFIAKPFMSFELFAIGHFLAGIICAFRIVLIIYMVECSPDNVRGLTSMAMSSGSTLALLVATPLCLPSVFGNSESWIYLPAICSIMAFLHLSIAIFFPQSPKHLFICNLDTMKTKEAVTFYHGSATNFDAIEEEYDQERLLLSNGHTSLSEVLSKHTLRWSFTIVMVCAFVPSTSAINVKSVYQAAILMSFGFDETQAMFALMAVGLISSPFCFATPFIIEKIGRRPLFLSVSALCVLEWFFLGAAEFLVDEHSESLLYSEVLGMIGSISGSMALMLGLLVLTPIMISELCPHPSRAIVTQVSTVVSILFVIVSVQVYPLSVEQIGFVYHLTMLLLSSVCFVLLYRYLPETKGLPIDQIVRQLSFEHRQADALLRNQEMSRSSTYGSVQSSMRFYAEI</sequence>
<organism evidence="7 8">
    <name type="scientific">Toxocara canis</name>
    <name type="common">Canine roundworm</name>
    <dbReference type="NCBI Taxonomy" id="6265"/>
    <lineage>
        <taxon>Eukaryota</taxon>
        <taxon>Metazoa</taxon>
        <taxon>Ecdysozoa</taxon>
        <taxon>Nematoda</taxon>
        <taxon>Chromadorea</taxon>
        <taxon>Rhabditida</taxon>
        <taxon>Spirurina</taxon>
        <taxon>Ascaridomorpha</taxon>
        <taxon>Ascaridoidea</taxon>
        <taxon>Toxocaridae</taxon>
        <taxon>Toxocara</taxon>
    </lineage>
</organism>
<keyword evidence="3 5" id="KW-1133">Transmembrane helix</keyword>
<feature type="transmembrane region" description="Helical" evidence="5">
    <location>
        <begin position="141"/>
        <end position="162"/>
    </location>
</feature>
<dbReference type="OMA" id="VMAPIMI"/>
<evidence type="ECO:0000256" key="1">
    <source>
        <dbReference type="ARBA" id="ARBA00004141"/>
    </source>
</evidence>
<accession>A0A0B2VQM9</accession>
<evidence type="ECO:0000256" key="3">
    <source>
        <dbReference type="ARBA" id="ARBA00022989"/>
    </source>
</evidence>
<evidence type="ECO:0000313" key="8">
    <source>
        <dbReference type="Proteomes" id="UP000031036"/>
    </source>
</evidence>
<dbReference type="OrthoDB" id="4142200at2759"/>
<reference evidence="7 8" key="1">
    <citation type="submission" date="2014-11" db="EMBL/GenBank/DDBJ databases">
        <title>Genetic blueprint of the zoonotic pathogen Toxocara canis.</title>
        <authorList>
            <person name="Zhu X.-Q."/>
            <person name="Korhonen P.K."/>
            <person name="Cai H."/>
            <person name="Young N.D."/>
            <person name="Nejsum P."/>
            <person name="von Samson-Himmelstjerna G."/>
            <person name="Boag P.R."/>
            <person name="Tan P."/>
            <person name="Li Q."/>
            <person name="Min J."/>
            <person name="Yang Y."/>
            <person name="Wang X."/>
            <person name="Fang X."/>
            <person name="Hall R.S."/>
            <person name="Hofmann A."/>
            <person name="Sternberg P.W."/>
            <person name="Jex A.R."/>
            <person name="Gasser R.B."/>
        </authorList>
    </citation>
    <scope>NUCLEOTIDE SEQUENCE [LARGE SCALE GENOMIC DNA]</scope>
    <source>
        <strain evidence="7">PN_DK_2014</strain>
    </source>
</reference>
<protein>
    <submittedName>
        <fullName evidence="7">Solute carrier family 2, facilitated glucose transporter member 7</fullName>
    </submittedName>
</protein>
<dbReference type="GO" id="GO:0015149">
    <property type="term" value="F:hexose transmembrane transporter activity"/>
    <property type="evidence" value="ECO:0007669"/>
    <property type="project" value="TreeGrafter"/>
</dbReference>
<feature type="transmembrane region" description="Helical" evidence="5">
    <location>
        <begin position="354"/>
        <end position="377"/>
    </location>
</feature>
<keyword evidence="7" id="KW-0813">Transport</keyword>
<dbReference type="GO" id="GO:0016020">
    <property type="term" value="C:membrane"/>
    <property type="evidence" value="ECO:0007669"/>
    <property type="project" value="UniProtKB-SubCell"/>
</dbReference>
<dbReference type="InterPro" id="IPR020846">
    <property type="entry name" value="MFS_dom"/>
</dbReference>
<feature type="transmembrane region" description="Helical" evidence="5">
    <location>
        <begin position="389"/>
        <end position="412"/>
    </location>
</feature>
<feature type="transmembrane region" description="Helical" evidence="5">
    <location>
        <begin position="114"/>
        <end position="135"/>
    </location>
</feature>
<dbReference type="STRING" id="6265.A0A0B2VQM9"/>
<keyword evidence="7" id="KW-0762">Sugar transport</keyword>
<dbReference type="Pfam" id="PF00083">
    <property type="entry name" value="Sugar_tr"/>
    <property type="match status" value="1"/>
</dbReference>
<feature type="transmembrane region" description="Helical" evidence="5">
    <location>
        <begin position="174"/>
        <end position="197"/>
    </location>
</feature>
<dbReference type="PANTHER" id="PTHR23503:SF123">
    <property type="entry name" value="MAJOR FACILITATOR SUPERFAMILY (MFS) PROFILE DOMAIN-CONTAINING PROTEIN"/>
    <property type="match status" value="1"/>
</dbReference>
<dbReference type="AlphaFoldDB" id="A0A0B2VQM9"/>
<keyword evidence="4 5" id="KW-0472">Membrane</keyword>
<dbReference type="InterPro" id="IPR036259">
    <property type="entry name" value="MFS_trans_sf"/>
</dbReference>
<evidence type="ECO:0000256" key="2">
    <source>
        <dbReference type="ARBA" id="ARBA00022692"/>
    </source>
</evidence>
<dbReference type="Gene3D" id="1.20.1250.20">
    <property type="entry name" value="MFS general substrate transporter like domains"/>
    <property type="match status" value="1"/>
</dbReference>
<comment type="subcellular location">
    <subcellularLocation>
        <location evidence="1">Membrane</location>
        <topology evidence="1">Multi-pass membrane protein</topology>
    </subcellularLocation>
</comment>
<feature type="domain" description="Major facilitator superfamily (MFS) profile" evidence="6">
    <location>
        <begin position="33"/>
        <end position="479"/>
    </location>
</feature>
<keyword evidence="2 5" id="KW-0812">Transmembrane</keyword>
<proteinExistence type="predicted"/>
<dbReference type="SUPFAM" id="SSF103473">
    <property type="entry name" value="MFS general substrate transporter"/>
    <property type="match status" value="1"/>
</dbReference>
<evidence type="ECO:0000256" key="4">
    <source>
        <dbReference type="ARBA" id="ARBA00023136"/>
    </source>
</evidence>
<feature type="transmembrane region" description="Helical" evidence="5">
    <location>
        <begin position="326"/>
        <end position="347"/>
    </location>
</feature>
<keyword evidence="8" id="KW-1185">Reference proteome</keyword>
<feature type="transmembrane region" description="Helical" evidence="5">
    <location>
        <begin position="424"/>
        <end position="448"/>
    </location>
</feature>
<gene>
    <name evidence="7" type="primary">Slc2a7</name>
    <name evidence="7" type="ORF">Tcan_12330</name>
</gene>
<name>A0A0B2VQM9_TOXCA</name>
<feature type="transmembrane region" description="Helical" evidence="5">
    <location>
        <begin position="77"/>
        <end position="102"/>
    </location>
</feature>
<feature type="transmembrane region" description="Helical" evidence="5">
    <location>
        <begin position="203"/>
        <end position="224"/>
    </location>
</feature>
<dbReference type="PROSITE" id="PS50850">
    <property type="entry name" value="MFS"/>
    <property type="match status" value="1"/>
</dbReference>
<dbReference type="Proteomes" id="UP000031036">
    <property type="component" value="Unassembled WGS sequence"/>
</dbReference>
<dbReference type="EMBL" id="JPKZ01001123">
    <property type="protein sequence ID" value="KHN83913.1"/>
    <property type="molecule type" value="Genomic_DNA"/>
</dbReference>
<evidence type="ECO:0000259" key="6">
    <source>
        <dbReference type="PROSITE" id="PS50850"/>
    </source>
</evidence>
<feature type="transmembrane region" description="Helical" evidence="5">
    <location>
        <begin position="287"/>
        <end position="306"/>
    </location>
</feature>
<dbReference type="PANTHER" id="PTHR23503">
    <property type="entry name" value="SOLUTE CARRIER FAMILY 2"/>
    <property type="match status" value="1"/>
</dbReference>
<comment type="caution">
    <text evidence="7">The sequence shown here is derived from an EMBL/GenBank/DDBJ whole genome shotgun (WGS) entry which is preliminary data.</text>
</comment>
<evidence type="ECO:0000256" key="5">
    <source>
        <dbReference type="SAM" id="Phobius"/>
    </source>
</evidence>
<dbReference type="InterPro" id="IPR045263">
    <property type="entry name" value="GLUT"/>
</dbReference>